<proteinExistence type="predicted"/>
<accession>A0A839XQ92</accession>
<feature type="region of interest" description="Disordered" evidence="1">
    <location>
        <begin position="40"/>
        <end position="152"/>
    </location>
</feature>
<gene>
    <name evidence="2" type="ORF">FB384_001010</name>
</gene>
<comment type="caution">
    <text evidence="2">The sequence shown here is derived from an EMBL/GenBank/DDBJ whole genome shotgun (WGS) entry which is preliminary data.</text>
</comment>
<dbReference type="Proteomes" id="UP000564573">
    <property type="component" value="Unassembled WGS sequence"/>
</dbReference>
<dbReference type="AlphaFoldDB" id="A0A839XQ92"/>
<reference evidence="2 3" key="1">
    <citation type="submission" date="2020-08" db="EMBL/GenBank/DDBJ databases">
        <title>Sequencing the genomes of 1000 actinobacteria strains.</title>
        <authorList>
            <person name="Klenk H.-P."/>
        </authorList>
    </citation>
    <scope>NUCLEOTIDE SEQUENCE [LARGE SCALE GENOMIC DNA]</scope>
    <source>
        <strain evidence="2 3">DSM 45267</strain>
    </source>
</reference>
<sequence length="152" mass="16963">MTESASPELLEALAENRAEFAAASAEISERAERQEREIIEAAEQRRQESLERCKELDEQAAANKEAREDPNSKNEWLQRRDDGGGRTMDFGPAGDELEEAPVDPAPAQPTAPTPQPPVAEPPQQSTQPVRPPARPRTDEDDDEDFANRDWFV</sequence>
<evidence type="ECO:0000256" key="1">
    <source>
        <dbReference type="SAM" id="MobiDB-lite"/>
    </source>
</evidence>
<dbReference type="RefSeq" id="WP_183779586.1">
    <property type="nucleotide sequence ID" value="NZ_JACIBS010000001.1"/>
</dbReference>
<feature type="compositionally biased region" description="Basic and acidic residues" evidence="1">
    <location>
        <begin position="40"/>
        <end position="57"/>
    </location>
</feature>
<evidence type="ECO:0000313" key="2">
    <source>
        <dbReference type="EMBL" id="MBB3662106.1"/>
    </source>
</evidence>
<dbReference type="EMBL" id="JACIBS010000001">
    <property type="protein sequence ID" value="MBB3662106.1"/>
    <property type="molecule type" value="Genomic_DNA"/>
</dbReference>
<name>A0A839XQ92_9PSEU</name>
<keyword evidence="3" id="KW-1185">Reference proteome</keyword>
<protein>
    <submittedName>
        <fullName evidence="2">Uncharacterized protein</fullName>
    </submittedName>
</protein>
<feature type="compositionally biased region" description="Basic and acidic residues" evidence="1">
    <location>
        <begin position="64"/>
        <end position="84"/>
    </location>
</feature>
<feature type="compositionally biased region" description="Pro residues" evidence="1">
    <location>
        <begin position="103"/>
        <end position="120"/>
    </location>
</feature>
<organism evidence="2 3">
    <name type="scientific">Prauserella sediminis</name>
    <dbReference type="NCBI Taxonomy" id="577680"/>
    <lineage>
        <taxon>Bacteria</taxon>
        <taxon>Bacillati</taxon>
        <taxon>Actinomycetota</taxon>
        <taxon>Actinomycetes</taxon>
        <taxon>Pseudonocardiales</taxon>
        <taxon>Pseudonocardiaceae</taxon>
        <taxon>Prauserella</taxon>
        <taxon>Prauserella salsuginis group</taxon>
    </lineage>
</organism>
<evidence type="ECO:0000313" key="3">
    <source>
        <dbReference type="Proteomes" id="UP000564573"/>
    </source>
</evidence>